<dbReference type="OrthoDB" id="8175281at2759"/>
<evidence type="ECO:0000313" key="6">
    <source>
        <dbReference type="RefSeq" id="XP_051863246.1"/>
    </source>
</evidence>
<protein>
    <submittedName>
        <fullName evidence="6">Uncharacterized protein LOC127565999</fullName>
    </submittedName>
</protein>
<dbReference type="Gene3D" id="3.15.10.30">
    <property type="entry name" value="Haemolymph juvenile hormone binding protein"/>
    <property type="match status" value="1"/>
</dbReference>
<dbReference type="GO" id="GO:0007623">
    <property type="term" value="P:circadian rhythm"/>
    <property type="evidence" value="ECO:0007669"/>
    <property type="project" value="UniProtKB-ARBA"/>
</dbReference>
<evidence type="ECO:0000256" key="1">
    <source>
        <dbReference type="ARBA" id="ARBA00022729"/>
    </source>
</evidence>
<dbReference type="FunFam" id="3.15.10.30:FF:000001">
    <property type="entry name" value="Takeout-like protein 1"/>
    <property type="match status" value="1"/>
</dbReference>
<comment type="similarity">
    <text evidence="3">Belongs to the TO family.</text>
</comment>
<dbReference type="SMART" id="SM00700">
    <property type="entry name" value="JHBP"/>
    <property type="match status" value="1"/>
</dbReference>
<dbReference type="PANTHER" id="PTHR11008">
    <property type="entry name" value="PROTEIN TAKEOUT-LIKE PROTEIN"/>
    <property type="match status" value="1"/>
</dbReference>
<organism evidence="5 6">
    <name type="scientific">Drosophila albomicans</name>
    <name type="common">Fruit fly</name>
    <dbReference type="NCBI Taxonomy" id="7291"/>
    <lineage>
        <taxon>Eukaryota</taxon>
        <taxon>Metazoa</taxon>
        <taxon>Ecdysozoa</taxon>
        <taxon>Arthropoda</taxon>
        <taxon>Hexapoda</taxon>
        <taxon>Insecta</taxon>
        <taxon>Pterygota</taxon>
        <taxon>Neoptera</taxon>
        <taxon>Endopterygota</taxon>
        <taxon>Diptera</taxon>
        <taxon>Brachycera</taxon>
        <taxon>Muscomorpha</taxon>
        <taxon>Ephydroidea</taxon>
        <taxon>Drosophilidae</taxon>
        <taxon>Drosophila</taxon>
    </lineage>
</organism>
<evidence type="ECO:0000256" key="3">
    <source>
        <dbReference type="ARBA" id="ARBA00060902"/>
    </source>
</evidence>
<dbReference type="GeneID" id="127565999"/>
<dbReference type="RefSeq" id="XP_051863246.1">
    <property type="nucleotide sequence ID" value="XM_052007286.1"/>
</dbReference>
<keyword evidence="5" id="KW-1185">Reference proteome</keyword>
<feature type="signal peptide" evidence="4">
    <location>
        <begin position="1"/>
        <end position="24"/>
    </location>
</feature>
<dbReference type="InterPro" id="IPR038606">
    <property type="entry name" value="To_sf"/>
</dbReference>
<dbReference type="Pfam" id="PF06585">
    <property type="entry name" value="JHBP"/>
    <property type="match status" value="1"/>
</dbReference>
<sequence length="276" mass="32305">MMQRTHIIGLPIFWFCFVLGYVEGLAFYTEKPSYIESCRIQEPDFTNCSTRSIQGFLNEVIKGIPEIEESFGPIDPMKQDQLTFTQADRDVAIISTNLTNLEIRGFGKMVVKESRVNKTDFSWMDRIYIPRMRMDGNYKMIGHILLVPLRGSGRMFMELDDLEIQMTAKTRLYEKGGYTFYNVTEAKAKLEISRLKVNFENLFNGSNKQLERDTNQFFNDHWQEFFEAMRPLIVETVERTLLDLLKKMFNVMPANFFVEDIPTSLLLYGRKTRLIA</sequence>
<keyword evidence="2" id="KW-0090">Biological rhythms</keyword>
<evidence type="ECO:0000256" key="2">
    <source>
        <dbReference type="ARBA" id="ARBA00023108"/>
    </source>
</evidence>
<reference evidence="6" key="1">
    <citation type="submission" date="2025-08" db="UniProtKB">
        <authorList>
            <consortium name="RefSeq"/>
        </authorList>
    </citation>
    <scope>IDENTIFICATION</scope>
    <source>
        <strain evidence="6">15112-1751.03</strain>
        <tissue evidence="6">Whole Adult</tissue>
    </source>
</reference>
<evidence type="ECO:0000313" key="5">
    <source>
        <dbReference type="Proteomes" id="UP000515160"/>
    </source>
</evidence>
<dbReference type="PANTHER" id="PTHR11008:SF25">
    <property type="entry name" value="IP09473P-RELATED"/>
    <property type="match status" value="1"/>
</dbReference>
<dbReference type="InterPro" id="IPR010562">
    <property type="entry name" value="Haemolymph_juvenile_hormone-bd"/>
</dbReference>
<gene>
    <name evidence="6" type="primary">LOC127565999</name>
</gene>
<proteinExistence type="inferred from homology"/>
<evidence type="ECO:0000256" key="4">
    <source>
        <dbReference type="SAM" id="SignalP"/>
    </source>
</evidence>
<dbReference type="AlphaFoldDB" id="A0A9C6W8E3"/>
<dbReference type="GO" id="GO:0005615">
    <property type="term" value="C:extracellular space"/>
    <property type="evidence" value="ECO:0007669"/>
    <property type="project" value="TreeGrafter"/>
</dbReference>
<accession>A0A9C6W8E3</accession>
<name>A0A9C6W8E3_DROAB</name>
<keyword evidence="1 4" id="KW-0732">Signal</keyword>
<dbReference type="Proteomes" id="UP000515160">
    <property type="component" value="Chromosome 2R"/>
</dbReference>
<feature type="chain" id="PRO_5039357385" evidence="4">
    <location>
        <begin position="25"/>
        <end position="276"/>
    </location>
</feature>